<evidence type="ECO:0000313" key="3">
    <source>
        <dbReference type="Proteomes" id="UP001501218"/>
    </source>
</evidence>
<dbReference type="RefSeq" id="WP_344136186.1">
    <property type="nucleotide sequence ID" value="NZ_BAAARA010000021.1"/>
</dbReference>
<dbReference type="Gene3D" id="1.10.287.1080">
    <property type="entry name" value="MazG-like"/>
    <property type="match status" value="1"/>
</dbReference>
<name>A0ABN3GSL9_9PSEU</name>
<sequence>MEIDELTERVEGVSARYAASLGFERTDEWYVLKLQEEVGELAQAFLMRQGRARAKGRDDAQLDAEFRAEIADVLCQTLLLARHHGVDLPSAVAEKWLVWESERC</sequence>
<protein>
    <submittedName>
        <fullName evidence="2">MazG nucleotide pyrophosphohydrolase domain-containing protein</fullName>
    </submittedName>
</protein>
<dbReference type="EMBL" id="BAAARA010000021">
    <property type="protein sequence ID" value="GAA2360088.1"/>
    <property type="molecule type" value="Genomic_DNA"/>
</dbReference>
<dbReference type="CDD" id="cd11538">
    <property type="entry name" value="NTP-PPase_u1"/>
    <property type="match status" value="1"/>
</dbReference>
<evidence type="ECO:0000313" key="2">
    <source>
        <dbReference type="EMBL" id="GAA2360088.1"/>
    </source>
</evidence>
<reference evidence="2 3" key="1">
    <citation type="journal article" date="2019" name="Int. J. Syst. Evol. Microbiol.">
        <title>The Global Catalogue of Microorganisms (GCM) 10K type strain sequencing project: providing services to taxonomists for standard genome sequencing and annotation.</title>
        <authorList>
            <consortium name="The Broad Institute Genomics Platform"/>
            <consortium name="The Broad Institute Genome Sequencing Center for Infectious Disease"/>
            <person name="Wu L."/>
            <person name="Ma J."/>
        </authorList>
    </citation>
    <scope>NUCLEOTIDE SEQUENCE [LARGE SCALE GENOMIC DNA]</scope>
    <source>
        <strain evidence="2 3">JCM 16221</strain>
    </source>
</reference>
<feature type="domain" description="NTP pyrophosphohydrolase MazG-like" evidence="1">
    <location>
        <begin position="26"/>
        <end position="93"/>
    </location>
</feature>
<proteinExistence type="predicted"/>
<gene>
    <name evidence="2" type="ORF">GCM10009854_43820</name>
</gene>
<dbReference type="SUPFAM" id="SSF101386">
    <property type="entry name" value="all-alpha NTP pyrophosphatases"/>
    <property type="match status" value="1"/>
</dbReference>
<evidence type="ECO:0000259" key="1">
    <source>
        <dbReference type="Pfam" id="PF03819"/>
    </source>
</evidence>
<dbReference type="InterPro" id="IPR004518">
    <property type="entry name" value="MazG-like_dom"/>
</dbReference>
<organism evidence="2 3">
    <name type="scientific">Saccharopolyspora halophila</name>
    <dbReference type="NCBI Taxonomy" id="405551"/>
    <lineage>
        <taxon>Bacteria</taxon>
        <taxon>Bacillati</taxon>
        <taxon>Actinomycetota</taxon>
        <taxon>Actinomycetes</taxon>
        <taxon>Pseudonocardiales</taxon>
        <taxon>Pseudonocardiaceae</taxon>
        <taxon>Saccharopolyspora</taxon>
    </lineage>
</organism>
<dbReference type="Pfam" id="PF03819">
    <property type="entry name" value="MazG"/>
    <property type="match status" value="1"/>
</dbReference>
<keyword evidence="3" id="KW-1185">Reference proteome</keyword>
<accession>A0ABN3GSL9</accession>
<dbReference type="Proteomes" id="UP001501218">
    <property type="component" value="Unassembled WGS sequence"/>
</dbReference>
<comment type="caution">
    <text evidence="2">The sequence shown here is derived from an EMBL/GenBank/DDBJ whole genome shotgun (WGS) entry which is preliminary data.</text>
</comment>